<evidence type="ECO:0000256" key="2">
    <source>
        <dbReference type="SAM" id="Phobius"/>
    </source>
</evidence>
<dbReference type="SUPFAM" id="SSF48452">
    <property type="entry name" value="TPR-like"/>
    <property type="match status" value="1"/>
</dbReference>
<dbReference type="EMBL" id="MHTK01000004">
    <property type="protein sequence ID" value="OHA59930.1"/>
    <property type="molecule type" value="Genomic_DNA"/>
</dbReference>
<feature type="transmembrane region" description="Helical" evidence="2">
    <location>
        <begin position="375"/>
        <end position="402"/>
    </location>
</feature>
<evidence type="ECO:0000256" key="1">
    <source>
        <dbReference type="PROSITE-ProRule" id="PRU00339"/>
    </source>
</evidence>
<reference evidence="3 4" key="1">
    <citation type="journal article" date="2016" name="Nat. Commun.">
        <title>Thousands of microbial genomes shed light on interconnected biogeochemical processes in an aquifer system.</title>
        <authorList>
            <person name="Anantharaman K."/>
            <person name="Brown C.T."/>
            <person name="Hug L.A."/>
            <person name="Sharon I."/>
            <person name="Castelle C.J."/>
            <person name="Probst A.J."/>
            <person name="Thomas B.C."/>
            <person name="Singh A."/>
            <person name="Wilkins M.J."/>
            <person name="Karaoz U."/>
            <person name="Brodie E.L."/>
            <person name="Williams K.H."/>
            <person name="Hubbard S.S."/>
            <person name="Banfield J.F."/>
        </authorList>
    </citation>
    <scope>NUCLEOTIDE SEQUENCE [LARGE SCALE GENOMIC DNA]</scope>
</reference>
<keyword evidence="1" id="KW-0802">TPR repeat</keyword>
<dbReference type="PANTHER" id="PTHR12558">
    <property type="entry name" value="CELL DIVISION CYCLE 16,23,27"/>
    <property type="match status" value="1"/>
</dbReference>
<dbReference type="STRING" id="1802439.A2589_02750"/>
<dbReference type="InterPro" id="IPR019734">
    <property type="entry name" value="TPR_rpt"/>
</dbReference>
<feature type="transmembrane region" description="Helical" evidence="2">
    <location>
        <begin position="82"/>
        <end position="105"/>
    </location>
</feature>
<feature type="repeat" description="TPR" evidence="1">
    <location>
        <begin position="737"/>
        <end position="770"/>
    </location>
</feature>
<evidence type="ECO:0000313" key="4">
    <source>
        <dbReference type="Proteomes" id="UP000177838"/>
    </source>
</evidence>
<sequence length="822" mass="89930">MTISKSATKENLPLKQSFLTADQSAFLVLFVGLSLLPTVSLWFLGLAPDLSKKYFLLGILVVTVVLWLVGRLQVGTLKLPWTWILAALPILPLSVVIAGLLGSNWRQSILGTLVESGTALSIVSLSVLLFLTAVLFDSRRRLFNFYLAVLAVGLLSALYHLIIFSIGGTVVPVLLKWLPQTLIGKWYEISIWYGFVALVALVLLEVKSVAGSPLIKWLSIGALVSSLLMLGLTNFALVWLLLGLASLLIFIYTSIVNVERSKSSEPGVNISLSGQKVFRPSFVVVLIAVLFLTLGPSGKPLGQSIDSLYDRLGLSFLEVRPTWSSTMTVVKETWQEDLLLGVGPNNFGSAWNLYKPKLLNEQAYWNLNFTQGVGLIPTFAVTAGLLGVLAWLLLLISIVFTIVRIPGHLASEPLAKPLVALSSLSMIYFWVVSIFYTADSLGLVMLFGSTGLFIASLISAKAIKVKEYSLYKTTNSYFVSLLVIVLLLIGLIAAGYTIIQKFWSVLSYREAVELLTQNNFTAAGQSLGQAVNLDPHNTIYLRALANTKIEEVNALLASIEGEMDSITEQQLGVLIGSAVTFARSAYELNPTDHLNVVALGNVYEFLALLKLEGAYTEALRHYAEARTLSPFDPEILLSLARLEIGAGNQAEARAYLEEALNIKSNYTPAVLLLAQLDQESGGRAAALERLESAAIRMPNEVNLYFQLGFMRFQDQNYRQAATAFERVLTLSPNGLNANASYFLGLSYDALGRSAEALSQFKTIEQYNPDNQEIKRIIRNIQSDLPALAGIESEVQETAPIETEAEAEELEAGRDAELVDTDL</sequence>
<keyword evidence="2" id="KW-1133">Transmembrane helix</keyword>
<feature type="transmembrane region" description="Helical" evidence="2">
    <location>
        <begin position="117"/>
        <end position="136"/>
    </location>
</feature>
<dbReference type="Proteomes" id="UP000177838">
    <property type="component" value="Unassembled WGS sequence"/>
</dbReference>
<dbReference type="AlphaFoldDB" id="A0A1G2QH67"/>
<proteinExistence type="predicted"/>
<evidence type="ECO:0000313" key="3">
    <source>
        <dbReference type="EMBL" id="OHA59930.1"/>
    </source>
</evidence>
<feature type="repeat" description="TPR" evidence="1">
    <location>
        <begin position="701"/>
        <end position="734"/>
    </location>
</feature>
<keyword evidence="2" id="KW-0472">Membrane</keyword>
<protein>
    <submittedName>
        <fullName evidence="3">Uncharacterized protein</fullName>
    </submittedName>
</protein>
<gene>
    <name evidence="3" type="ORF">A2589_02750</name>
</gene>
<feature type="transmembrane region" description="Helical" evidence="2">
    <location>
        <begin position="442"/>
        <end position="463"/>
    </location>
</feature>
<feature type="transmembrane region" description="Helical" evidence="2">
    <location>
        <begin position="186"/>
        <end position="206"/>
    </location>
</feature>
<feature type="transmembrane region" description="Helical" evidence="2">
    <location>
        <begin position="53"/>
        <end position="70"/>
    </location>
</feature>
<organism evidence="3 4">
    <name type="scientific">Candidatus Vogelbacteria bacterium RIFOXYD1_FULL_46_19</name>
    <dbReference type="NCBI Taxonomy" id="1802439"/>
    <lineage>
        <taxon>Bacteria</taxon>
        <taxon>Candidatus Vogeliibacteriota</taxon>
    </lineage>
</organism>
<dbReference type="InterPro" id="IPR011990">
    <property type="entry name" value="TPR-like_helical_dom_sf"/>
</dbReference>
<dbReference type="PANTHER" id="PTHR12558:SF13">
    <property type="entry name" value="CELL DIVISION CYCLE PROTEIN 27 HOMOLOG"/>
    <property type="match status" value="1"/>
</dbReference>
<accession>A0A1G2QH67</accession>
<feature type="transmembrane region" description="Helical" evidence="2">
    <location>
        <begin position="25"/>
        <end position="47"/>
    </location>
</feature>
<dbReference type="PROSITE" id="PS50005">
    <property type="entry name" value="TPR"/>
    <property type="match status" value="2"/>
</dbReference>
<comment type="caution">
    <text evidence="3">The sequence shown here is derived from an EMBL/GenBank/DDBJ whole genome shotgun (WGS) entry which is preliminary data.</text>
</comment>
<dbReference type="Gene3D" id="1.25.40.10">
    <property type="entry name" value="Tetratricopeptide repeat domain"/>
    <property type="match status" value="2"/>
</dbReference>
<feature type="transmembrane region" description="Helical" evidence="2">
    <location>
        <begin position="475"/>
        <end position="499"/>
    </location>
</feature>
<name>A0A1G2QH67_9BACT</name>
<dbReference type="SMART" id="SM00028">
    <property type="entry name" value="TPR"/>
    <property type="match status" value="4"/>
</dbReference>
<feature type="transmembrane region" description="Helical" evidence="2">
    <location>
        <begin position="143"/>
        <end position="166"/>
    </location>
</feature>
<feature type="transmembrane region" description="Helical" evidence="2">
    <location>
        <begin position="213"/>
        <end position="230"/>
    </location>
</feature>
<dbReference type="Pfam" id="PF14559">
    <property type="entry name" value="TPR_19"/>
    <property type="match status" value="2"/>
</dbReference>
<feature type="transmembrane region" description="Helical" evidence="2">
    <location>
        <begin position="277"/>
        <end position="294"/>
    </location>
</feature>
<feature type="transmembrane region" description="Helical" evidence="2">
    <location>
        <begin position="414"/>
        <end position="436"/>
    </location>
</feature>
<feature type="transmembrane region" description="Helical" evidence="2">
    <location>
        <begin position="236"/>
        <end position="256"/>
    </location>
</feature>
<keyword evidence="2" id="KW-0812">Transmembrane</keyword>